<evidence type="ECO:0000313" key="2">
    <source>
        <dbReference type="Proteomes" id="UP000009881"/>
    </source>
</evidence>
<organism evidence="1 2">
    <name type="scientific">Caenispirillum salinarum AK4</name>
    <dbReference type="NCBI Taxonomy" id="1238182"/>
    <lineage>
        <taxon>Bacteria</taxon>
        <taxon>Pseudomonadati</taxon>
        <taxon>Pseudomonadota</taxon>
        <taxon>Alphaproteobacteria</taxon>
        <taxon>Rhodospirillales</taxon>
        <taxon>Novispirillaceae</taxon>
        <taxon>Caenispirillum</taxon>
    </lineage>
</organism>
<accession>K9H2E8</accession>
<comment type="caution">
    <text evidence="1">The sequence shown here is derived from an EMBL/GenBank/DDBJ whole genome shotgun (WGS) entry which is preliminary data.</text>
</comment>
<name>K9H2E8_9PROT</name>
<dbReference type="AlphaFoldDB" id="K9H2E8"/>
<keyword evidence="2" id="KW-1185">Reference proteome</keyword>
<evidence type="ECO:0000313" key="1">
    <source>
        <dbReference type="EMBL" id="EKV31742.1"/>
    </source>
</evidence>
<proteinExistence type="predicted"/>
<dbReference type="Proteomes" id="UP000009881">
    <property type="component" value="Unassembled WGS sequence"/>
</dbReference>
<gene>
    <name evidence="1" type="ORF">C882_3493</name>
</gene>
<dbReference type="STRING" id="1238182.C882_3493"/>
<sequence>MITRRAGAGAGGAGRALRPRRFRVRTAEGGVGIAALSCKVGPPQGAAETAVHDIDARRT</sequence>
<reference evidence="1 2" key="1">
    <citation type="journal article" date="2013" name="Genome Announc.">
        <title>Draft Genome Sequence of an Alphaproteobacterium, Caenispirillum salinarum AK4(T), Isolated from a Solar Saltern.</title>
        <authorList>
            <person name="Khatri I."/>
            <person name="Singh A."/>
            <person name="Korpole S."/>
            <person name="Pinnaka A.K."/>
            <person name="Subramanian S."/>
        </authorList>
    </citation>
    <scope>NUCLEOTIDE SEQUENCE [LARGE SCALE GENOMIC DNA]</scope>
    <source>
        <strain evidence="1 2">AK4</strain>
    </source>
</reference>
<protein>
    <submittedName>
        <fullName evidence="1">Uncharacterized protein</fullName>
    </submittedName>
</protein>
<dbReference type="EMBL" id="ANHY01000005">
    <property type="protein sequence ID" value="EKV31742.1"/>
    <property type="molecule type" value="Genomic_DNA"/>
</dbReference>